<dbReference type="InterPro" id="IPR006059">
    <property type="entry name" value="SBP"/>
</dbReference>
<evidence type="ECO:0000313" key="1">
    <source>
        <dbReference type="EMBL" id="SEG91995.1"/>
    </source>
</evidence>
<accession>A0A1H6E539</accession>
<dbReference type="Pfam" id="PF01547">
    <property type="entry name" value="SBP_bac_1"/>
    <property type="match status" value="1"/>
</dbReference>
<dbReference type="Gene3D" id="3.40.190.10">
    <property type="entry name" value="Periplasmic binding protein-like II"/>
    <property type="match status" value="1"/>
</dbReference>
<keyword evidence="1" id="KW-0762">Sugar transport</keyword>
<dbReference type="OrthoDB" id="7937990at2"/>
<dbReference type="PANTHER" id="PTHR43649:SF14">
    <property type="entry name" value="BLR3389 PROTEIN"/>
    <property type="match status" value="1"/>
</dbReference>
<dbReference type="AlphaFoldDB" id="A0A1H6E539"/>
<gene>
    <name evidence="1" type="ORF">SAMN05444920_107415</name>
</gene>
<keyword evidence="1" id="KW-0813">Transport</keyword>
<name>A0A1H6E539_9ACTN</name>
<dbReference type="SUPFAM" id="SSF53850">
    <property type="entry name" value="Periplasmic binding protein-like II"/>
    <property type="match status" value="1"/>
</dbReference>
<dbReference type="RefSeq" id="WP_103958759.1">
    <property type="nucleotide sequence ID" value="NZ_FNVT01000007.1"/>
</dbReference>
<keyword evidence="2" id="KW-1185">Reference proteome</keyword>
<sequence length="437" mass="47035">MSEWPNTRLSRRRALQVAGLSAFLAGCGTQSARSGGQEIAFWHLLSGGDGERMNAIVGKADAEMPNARIKQVILAWGAPYYTKLAMSAAGGRAPDLGIVHMSRLAGYAPGGLLDPWDLNRLARYGVSESTFTAPAWKNSIVNGKTFALALDSHVFAAFFNTDLASKAGLLDSSGKLPEIKSMADMKRLGAEFKKLTGKQYGLGFGFLGDGGQLWRLFWTFYSQHGATFGLQGDKFAYDADAFGESVETMRQLVDGEVASTSADYSTATSAFLNGEIGLLFSGVWELPQFQEAKMPLGAMPIPNMFGTGIDATWGDSHTFVLPHQSDPDESRRELAYEAVSRILKGSLPWGAAGHTPAYQPVVNSPEFKALRPNSDYAVTASYTHYDPPSSFSGSGSNFMTQFGGVIQNALIGQTTVKDAVADFAERVNVLMSKAVKR</sequence>
<dbReference type="EMBL" id="FNVT01000007">
    <property type="protein sequence ID" value="SEG91995.1"/>
    <property type="molecule type" value="Genomic_DNA"/>
</dbReference>
<evidence type="ECO:0000313" key="2">
    <source>
        <dbReference type="Proteomes" id="UP000236732"/>
    </source>
</evidence>
<dbReference type="Proteomes" id="UP000236732">
    <property type="component" value="Unassembled WGS sequence"/>
</dbReference>
<organism evidence="1 2">
    <name type="scientific">Nonomuraea solani</name>
    <dbReference type="NCBI Taxonomy" id="1144553"/>
    <lineage>
        <taxon>Bacteria</taxon>
        <taxon>Bacillati</taxon>
        <taxon>Actinomycetota</taxon>
        <taxon>Actinomycetes</taxon>
        <taxon>Streptosporangiales</taxon>
        <taxon>Streptosporangiaceae</taxon>
        <taxon>Nonomuraea</taxon>
    </lineage>
</organism>
<dbReference type="InterPro" id="IPR050490">
    <property type="entry name" value="Bact_solute-bd_prot1"/>
</dbReference>
<proteinExistence type="predicted"/>
<dbReference type="PANTHER" id="PTHR43649">
    <property type="entry name" value="ARABINOSE-BINDING PROTEIN-RELATED"/>
    <property type="match status" value="1"/>
</dbReference>
<reference evidence="1 2" key="1">
    <citation type="submission" date="2016-10" db="EMBL/GenBank/DDBJ databases">
        <authorList>
            <person name="de Groot N.N."/>
        </authorList>
    </citation>
    <scope>NUCLEOTIDE SEQUENCE [LARGE SCALE GENOMIC DNA]</scope>
    <source>
        <strain evidence="1 2">CGMCC 4.7037</strain>
    </source>
</reference>
<protein>
    <submittedName>
        <fullName evidence="1">Multiple sugar transport system substrate-binding protein</fullName>
    </submittedName>
</protein>